<sequence length="753" mass="81940">SWYGTWPRKSSASTQVARETILADKPKNGAASSADLSRFEPKKSSISSVERPPSMVIGKSKETLDVNMDGILDDTGPTCKSNLTGTNTPKTDNTHKKTKEAQKLAIVREDSSPSSPSGGSEVKEPVKTAQTDATQEDSNRHTQRPATASGWFGGWLGNPYPQHPDIVDTNIQEPKESDQRANPDGETGKTQTPTDSISTQTQSNQAGTISYSWFGFWPTAPPSDPIEAQVPVEVNEVGGDAVIEDAPTLPSDPAPATTSGSWAFWSSDTAKKSSTSVSAQNEVGHVAISGEPSQNSPEPAKLMAPDAATLSKKTKTGKRNRPLSTDIDEQTKQSAQSETSTEPATVDTTTTKSQPPNLLIPSVRQTYRLVENLSILQQLARLLLLNHQPPAKHVYLAKEPPKIKRALAIGIHGLFPAPLLRTVIGQPTGTSIRFANHAAAAIRRWTDKHGISDCEIEKVALEGEGRITERVDSLWKLLLNWIDHIRKADFILVACHSQGVPVAIMLVAKLIEFGVVSNGRIGVCAMAGVSLGPFPDYKSRYISGSAGELFEFANPESAISKRLEDSLRVALKYGARITYVSSIDDQLVAMESAIFSPASHPHIYRAVFVDGRIHAPDFLSHLVGFALKLRNLGVSDHGLIRELSAPLAGSLYTGEGHSRLYDDGKVYDSAIEYALETTSAGDVPLDLKKYEIPNTINPYVLPWIMRGLLEEEFVKTELSSETLELLKQFDDWKPATKVLKDVKYRLEAVRSKL</sequence>
<evidence type="ECO:0000259" key="2">
    <source>
        <dbReference type="Pfam" id="PF26147"/>
    </source>
</evidence>
<evidence type="ECO:0000256" key="1">
    <source>
        <dbReference type="SAM" id="MobiDB-lite"/>
    </source>
</evidence>
<dbReference type="Pfam" id="PF26147">
    <property type="entry name" value="AB_HYDROLASE_YMC0-YMC35"/>
    <property type="match status" value="1"/>
</dbReference>
<feature type="domain" description="YMC020W-like alpha/beta hydrolase" evidence="2">
    <location>
        <begin position="360"/>
        <end position="712"/>
    </location>
</feature>
<feature type="non-terminal residue" evidence="3">
    <location>
        <position position="1"/>
    </location>
</feature>
<dbReference type="EMBL" id="MU251404">
    <property type="protein sequence ID" value="KAG9236584.1"/>
    <property type="molecule type" value="Genomic_DNA"/>
</dbReference>
<dbReference type="InterPro" id="IPR058934">
    <property type="entry name" value="YMC020W-like"/>
</dbReference>
<name>A0A9P7YMK4_9HELO</name>
<keyword evidence="4" id="KW-1185">Reference proteome</keyword>
<dbReference type="PANTHER" id="PTHR47349">
    <property type="entry name" value="CHROMOSOME 8, WHOLE GENOME SHOTGUN SEQUENCE"/>
    <property type="match status" value="1"/>
</dbReference>
<evidence type="ECO:0000313" key="3">
    <source>
        <dbReference type="EMBL" id="KAG9236584.1"/>
    </source>
</evidence>
<comment type="caution">
    <text evidence="3">The sequence shown here is derived from an EMBL/GenBank/DDBJ whole genome shotgun (WGS) entry which is preliminary data.</text>
</comment>
<feature type="region of interest" description="Disordered" evidence="1">
    <location>
        <begin position="21"/>
        <end position="204"/>
    </location>
</feature>
<feature type="region of interest" description="Disordered" evidence="1">
    <location>
        <begin position="308"/>
        <end position="358"/>
    </location>
</feature>
<feature type="compositionally biased region" description="Polar residues" evidence="1">
    <location>
        <begin position="78"/>
        <end position="91"/>
    </location>
</feature>
<dbReference type="InterPro" id="IPR058933">
    <property type="entry name" value="YMC020W-like_ab_hydrolase"/>
</dbReference>
<dbReference type="Proteomes" id="UP000824998">
    <property type="component" value="Unassembled WGS sequence"/>
</dbReference>
<organism evidence="3 4">
    <name type="scientific">Amylocarpus encephaloides</name>
    <dbReference type="NCBI Taxonomy" id="45428"/>
    <lineage>
        <taxon>Eukaryota</taxon>
        <taxon>Fungi</taxon>
        <taxon>Dikarya</taxon>
        <taxon>Ascomycota</taxon>
        <taxon>Pezizomycotina</taxon>
        <taxon>Leotiomycetes</taxon>
        <taxon>Helotiales</taxon>
        <taxon>Helotiales incertae sedis</taxon>
        <taxon>Amylocarpus</taxon>
    </lineage>
</organism>
<evidence type="ECO:0000313" key="4">
    <source>
        <dbReference type="Proteomes" id="UP000824998"/>
    </source>
</evidence>
<gene>
    <name evidence="3" type="ORF">BJ875DRAFT_371759</name>
</gene>
<dbReference type="PANTHER" id="PTHR47349:SF1">
    <property type="entry name" value="AER328WP"/>
    <property type="match status" value="1"/>
</dbReference>
<feature type="compositionally biased region" description="Basic and acidic residues" evidence="1">
    <location>
        <begin position="92"/>
        <end position="111"/>
    </location>
</feature>
<protein>
    <recommendedName>
        <fullName evidence="2">YMC020W-like alpha/beta hydrolase domain-containing protein</fullName>
    </recommendedName>
</protein>
<feature type="compositionally biased region" description="Polar residues" evidence="1">
    <location>
        <begin position="332"/>
        <end position="356"/>
    </location>
</feature>
<feature type="compositionally biased region" description="Basic and acidic residues" evidence="1">
    <location>
        <begin position="173"/>
        <end position="187"/>
    </location>
</feature>
<proteinExistence type="predicted"/>
<feature type="compositionally biased region" description="Basic residues" evidence="1">
    <location>
        <begin position="312"/>
        <end position="321"/>
    </location>
</feature>
<reference evidence="3" key="1">
    <citation type="journal article" date="2021" name="IMA Fungus">
        <title>Genomic characterization of three marine fungi, including Emericellopsis atlantica sp. nov. with signatures of a generalist lifestyle and marine biomass degradation.</title>
        <authorList>
            <person name="Hagestad O.C."/>
            <person name="Hou L."/>
            <person name="Andersen J.H."/>
            <person name="Hansen E.H."/>
            <person name="Altermark B."/>
            <person name="Li C."/>
            <person name="Kuhnert E."/>
            <person name="Cox R.J."/>
            <person name="Crous P.W."/>
            <person name="Spatafora J.W."/>
            <person name="Lail K."/>
            <person name="Amirebrahimi M."/>
            <person name="Lipzen A."/>
            <person name="Pangilinan J."/>
            <person name="Andreopoulos W."/>
            <person name="Hayes R.D."/>
            <person name="Ng V."/>
            <person name="Grigoriev I.V."/>
            <person name="Jackson S.A."/>
            <person name="Sutton T.D.S."/>
            <person name="Dobson A.D.W."/>
            <person name="Rama T."/>
        </authorList>
    </citation>
    <scope>NUCLEOTIDE SEQUENCE</scope>
    <source>
        <strain evidence="3">TRa018bII</strain>
    </source>
</reference>
<accession>A0A9P7YMK4</accession>
<dbReference type="AlphaFoldDB" id="A0A9P7YMK4"/>
<dbReference type="OrthoDB" id="5598028at2759"/>
<feature type="compositionally biased region" description="Polar residues" evidence="1">
    <location>
        <begin position="188"/>
        <end position="204"/>
    </location>
</feature>